<name>A0A2V3A2F4_9BACI</name>
<feature type="domain" description="Molybdopterin-guanine dinucleotide biosynthesis protein B (MobB)" evidence="1">
    <location>
        <begin position="9"/>
        <end position="137"/>
    </location>
</feature>
<dbReference type="Gene3D" id="3.40.50.300">
    <property type="entry name" value="P-loop containing nucleotide triphosphate hydrolases"/>
    <property type="match status" value="1"/>
</dbReference>
<dbReference type="GO" id="GO:0006777">
    <property type="term" value="P:Mo-molybdopterin cofactor biosynthetic process"/>
    <property type="evidence" value="ECO:0007669"/>
    <property type="project" value="InterPro"/>
</dbReference>
<gene>
    <name evidence="2" type="ORF">DFO73_10721</name>
</gene>
<dbReference type="Proteomes" id="UP000247150">
    <property type="component" value="Unassembled WGS sequence"/>
</dbReference>
<evidence type="ECO:0000313" key="2">
    <source>
        <dbReference type="EMBL" id="PWW27711.1"/>
    </source>
</evidence>
<sequence length="180" mass="19999">MAMVKEPVIIQVSGYQNSGKTTLAIRLISELKKAGASVVTIKHHGHGGKPEVPSGKDASRHIESGASASLVEGEGRLLIQAEKKAWSLEEQISVASQLYPDIIIIEGHKQAPYPKVLLLRDADDRHLLKQLTNIQAVFYWNEEVKILEDGDPQVPFFSIYDSKGPEWLIDYLKSRLKSKS</sequence>
<dbReference type="AlphaFoldDB" id="A0A2V3A2F4"/>
<dbReference type="NCBIfam" id="TIGR00176">
    <property type="entry name" value="mobB"/>
    <property type="match status" value="1"/>
</dbReference>
<accession>A0A2V3A2F4</accession>
<evidence type="ECO:0000259" key="1">
    <source>
        <dbReference type="Pfam" id="PF03205"/>
    </source>
</evidence>
<comment type="caution">
    <text evidence="2">The sequence shown here is derived from an EMBL/GenBank/DDBJ whole genome shotgun (WGS) entry which is preliminary data.</text>
</comment>
<dbReference type="CDD" id="cd03116">
    <property type="entry name" value="MobB"/>
    <property type="match status" value="1"/>
</dbReference>
<proteinExistence type="predicted"/>
<dbReference type="InterPro" id="IPR027417">
    <property type="entry name" value="P-loop_NTPase"/>
</dbReference>
<reference evidence="2 3" key="1">
    <citation type="submission" date="2018-05" db="EMBL/GenBank/DDBJ databases">
        <title>Freshwater and sediment microbial communities from various areas in North America, analyzing microbe dynamics in response to fracking.</title>
        <authorList>
            <person name="Lamendella R."/>
        </authorList>
    </citation>
    <scope>NUCLEOTIDE SEQUENCE [LARGE SCALE GENOMIC DNA]</scope>
    <source>
        <strain evidence="2 3">15_TX</strain>
    </source>
</reference>
<dbReference type="InterPro" id="IPR052539">
    <property type="entry name" value="MGD_biosynthesis_adapter"/>
</dbReference>
<dbReference type="PANTHER" id="PTHR40072:SF1">
    <property type="entry name" value="MOLYBDOPTERIN-GUANINE DINUCLEOTIDE BIOSYNTHESIS ADAPTER PROTEIN"/>
    <property type="match status" value="1"/>
</dbReference>
<protein>
    <submittedName>
        <fullName evidence="2">Molybdopterin-guanine dinucleotide biosynthesis protein B</fullName>
    </submittedName>
</protein>
<dbReference type="InterPro" id="IPR004435">
    <property type="entry name" value="MobB_dom"/>
</dbReference>
<organism evidence="2 3">
    <name type="scientific">Cytobacillus oceanisediminis</name>
    <dbReference type="NCBI Taxonomy" id="665099"/>
    <lineage>
        <taxon>Bacteria</taxon>
        <taxon>Bacillati</taxon>
        <taxon>Bacillota</taxon>
        <taxon>Bacilli</taxon>
        <taxon>Bacillales</taxon>
        <taxon>Bacillaceae</taxon>
        <taxon>Cytobacillus</taxon>
    </lineage>
</organism>
<dbReference type="OrthoDB" id="9786803at2"/>
<dbReference type="SUPFAM" id="SSF52540">
    <property type="entry name" value="P-loop containing nucleoside triphosphate hydrolases"/>
    <property type="match status" value="1"/>
</dbReference>
<dbReference type="GO" id="GO:0005525">
    <property type="term" value="F:GTP binding"/>
    <property type="evidence" value="ECO:0007669"/>
    <property type="project" value="InterPro"/>
</dbReference>
<dbReference type="PANTHER" id="PTHR40072">
    <property type="entry name" value="MOLYBDOPTERIN-GUANINE DINUCLEOTIDE BIOSYNTHESIS ADAPTER PROTEIN-RELATED"/>
    <property type="match status" value="1"/>
</dbReference>
<dbReference type="Pfam" id="PF03205">
    <property type="entry name" value="MobB"/>
    <property type="match status" value="1"/>
</dbReference>
<dbReference type="EMBL" id="QGTW01000007">
    <property type="protein sequence ID" value="PWW27711.1"/>
    <property type="molecule type" value="Genomic_DNA"/>
</dbReference>
<evidence type="ECO:0000313" key="3">
    <source>
        <dbReference type="Proteomes" id="UP000247150"/>
    </source>
</evidence>